<dbReference type="Pfam" id="PF01625">
    <property type="entry name" value="PMSR"/>
    <property type="match status" value="1"/>
</dbReference>
<dbReference type="EC" id="1.8.4.11" evidence="1"/>
<dbReference type="AlphaFoldDB" id="A0A1J5QI31"/>
<dbReference type="InterPro" id="IPR002569">
    <property type="entry name" value="Met_Sox_Rdtase_MsrA_dom"/>
</dbReference>
<protein>
    <recommendedName>
        <fullName evidence="1">peptide-methionine (S)-S-oxide reductase</fullName>
        <ecNumber evidence="1">1.8.4.11</ecNumber>
    </recommendedName>
</protein>
<evidence type="ECO:0000256" key="2">
    <source>
        <dbReference type="ARBA" id="ARBA00023002"/>
    </source>
</evidence>
<dbReference type="PANTHER" id="PTHR43774">
    <property type="entry name" value="PEPTIDE METHIONINE SULFOXIDE REDUCTASE"/>
    <property type="match status" value="1"/>
</dbReference>
<dbReference type="EMBL" id="MLJW01001679">
    <property type="protein sequence ID" value="OIQ77171.1"/>
    <property type="molecule type" value="Genomic_DNA"/>
</dbReference>
<dbReference type="Gene3D" id="3.30.1060.10">
    <property type="entry name" value="Peptide methionine sulphoxide reductase MsrA"/>
    <property type="match status" value="1"/>
</dbReference>
<dbReference type="HAMAP" id="MF_01401">
    <property type="entry name" value="MsrA"/>
    <property type="match status" value="1"/>
</dbReference>
<dbReference type="GO" id="GO:0008113">
    <property type="term" value="F:peptide-methionine (S)-S-oxide reductase activity"/>
    <property type="evidence" value="ECO:0007669"/>
    <property type="project" value="UniProtKB-EC"/>
</dbReference>
<organism evidence="4">
    <name type="scientific">mine drainage metagenome</name>
    <dbReference type="NCBI Taxonomy" id="410659"/>
    <lineage>
        <taxon>unclassified sequences</taxon>
        <taxon>metagenomes</taxon>
        <taxon>ecological metagenomes</taxon>
    </lineage>
</organism>
<evidence type="ECO:0000259" key="3">
    <source>
        <dbReference type="Pfam" id="PF01625"/>
    </source>
</evidence>
<reference evidence="4" key="1">
    <citation type="submission" date="2016-10" db="EMBL/GenBank/DDBJ databases">
        <title>Sequence of Gallionella enrichment culture.</title>
        <authorList>
            <person name="Poehlein A."/>
            <person name="Muehling M."/>
            <person name="Daniel R."/>
        </authorList>
    </citation>
    <scope>NUCLEOTIDE SEQUENCE</scope>
</reference>
<feature type="domain" description="Peptide methionine sulphoxide reductase MsrA" evidence="3">
    <location>
        <begin position="9"/>
        <end position="155"/>
    </location>
</feature>
<evidence type="ECO:0000256" key="1">
    <source>
        <dbReference type="ARBA" id="ARBA00012502"/>
    </source>
</evidence>
<dbReference type="NCBIfam" id="TIGR00401">
    <property type="entry name" value="msrA"/>
    <property type="match status" value="1"/>
</dbReference>
<dbReference type="SUPFAM" id="SSF55068">
    <property type="entry name" value="Peptide methionine sulfoxide reductase"/>
    <property type="match status" value="1"/>
</dbReference>
<dbReference type="PANTHER" id="PTHR43774:SF1">
    <property type="entry name" value="PEPTIDE METHIONINE SULFOXIDE REDUCTASE MSRA 2"/>
    <property type="match status" value="1"/>
</dbReference>
<sequence length="177" mass="19615">MDGARNEQTITLAGGCFWCVEAAFRELDGVLDAVSGYAQGELPNPSYAEVCSGNSGHAEAVQLRFDPRVLPLARLLDVFFAIHDPTTRDRQGADIGPQYRSGIYYHDDAQGAQVRAYVAELGPEVVTEVEPLRGFWPAETQHQDYYAHHPDAGYCRVVIAPKLAHLRQAFAAQRRTR</sequence>
<dbReference type="InterPro" id="IPR036509">
    <property type="entry name" value="Met_Sox_Rdtase_MsrA_sf"/>
</dbReference>
<accession>A0A1J5QI31</accession>
<gene>
    <name evidence="4" type="primary">mrsA_6</name>
    <name evidence="4" type="ORF">GALL_411380</name>
</gene>
<name>A0A1J5QI31_9ZZZZ</name>
<proteinExistence type="inferred from homology"/>
<evidence type="ECO:0000313" key="4">
    <source>
        <dbReference type="EMBL" id="OIQ77171.1"/>
    </source>
</evidence>
<keyword evidence="2 4" id="KW-0560">Oxidoreductase</keyword>
<comment type="caution">
    <text evidence="4">The sequence shown here is derived from an EMBL/GenBank/DDBJ whole genome shotgun (WGS) entry which is preliminary data.</text>
</comment>